<organism evidence="2 3">
    <name type="scientific">Enterospora canceri</name>
    <dbReference type="NCBI Taxonomy" id="1081671"/>
    <lineage>
        <taxon>Eukaryota</taxon>
        <taxon>Fungi</taxon>
        <taxon>Fungi incertae sedis</taxon>
        <taxon>Microsporidia</taxon>
        <taxon>Enterocytozoonidae</taxon>
        <taxon>Enterospora</taxon>
    </lineage>
</organism>
<dbReference type="SMART" id="SM00128">
    <property type="entry name" value="IPPc"/>
    <property type="match status" value="1"/>
</dbReference>
<proteinExistence type="predicted"/>
<dbReference type="Proteomes" id="UP000192639">
    <property type="component" value="Unassembled WGS sequence"/>
</dbReference>
<comment type="caution">
    <text evidence="2">The sequence shown here is derived from an EMBL/GenBank/DDBJ whole genome shotgun (WGS) entry which is preliminary data.</text>
</comment>
<dbReference type="InterPro" id="IPR046985">
    <property type="entry name" value="IP5"/>
</dbReference>
<dbReference type="AlphaFoldDB" id="A0A1Y1S6K7"/>
<feature type="domain" description="Inositol polyphosphate-related phosphatase" evidence="1">
    <location>
        <begin position="46"/>
        <end position="274"/>
    </location>
</feature>
<dbReference type="Gene3D" id="3.60.10.10">
    <property type="entry name" value="Endonuclease/exonuclease/phosphatase"/>
    <property type="match status" value="1"/>
</dbReference>
<dbReference type="GO" id="GO:0004439">
    <property type="term" value="F:phosphatidylinositol-4,5-bisphosphate 5-phosphatase activity"/>
    <property type="evidence" value="ECO:0007669"/>
    <property type="project" value="TreeGrafter"/>
</dbReference>
<gene>
    <name evidence="2" type="primary">SYJ2</name>
    <name evidence="2" type="ORF">ECANGB1_1210</name>
</gene>
<keyword evidence="3" id="KW-1185">Reference proteome</keyword>
<sequence>MSSEYWSNRYSIAESSSHSFSAIFSSFCNSKSISILGKIVCLKPVMTYKLFVVTWNCGDVPEIDLDVLLNGIGTDGADIVVLNLQEANRFKMNTREATKVVKMGQIITIIISKISREITVHKLGLGFFGYTNKGCIFTEIGDLVMCNIHLSPDEENVLMRENQLKDILESVNSACDKIVLAGDFNFRSNFDESRNLMKMNTIKLKEGTIDFDVTYKYTKGSNHIDKSRKSAYCDRIFTSEIIDINQYGSKQDENISDHKPVYLVGRVNEISEGNKNMVDIGASNKIIAKVYENKYIAICVVVAVMLFLAK</sequence>
<dbReference type="OrthoDB" id="62798at2759"/>
<protein>
    <submittedName>
        <fullName evidence="2">SYJ2</fullName>
    </submittedName>
</protein>
<dbReference type="VEuPathDB" id="MicrosporidiaDB:ECANGB1_1210"/>
<evidence type="ECO:0000313" key="2">
    <source>
        <dbReference type="EMBL" id="ORD94058.1"/>
    </source>
</evidence>
<dbReference type="PANTHER" id="PTHR11200:SF275">
    <property type="entry name" value="LD06095P"/>
    <property type="match status" value="1"/>
</dbReference>
<dbReference type="Pfam" id="PF22669">
    <property type="entry name" value="Exo_endo_phos2"/>
    <property type="match status" value="2"/>
</dbReference>
<dbReference type="GO" id="GO:0046856">
    <property type="term" value="P:phosphatidylinositol dephosphorylation"/>
    <property type="evidence" value="ECO:0007669"/>
    <property type="project" value="InterPro"/>
</dbReference>
<evidence type="ECO:0000259" key="1">
    <source>
        <dbReference type="SMART" id="SM00128"/>
    </source>
</evidence>
<dbReference type="PANTHER" id="PTHR11200">
    <property type="entry name" value="INOSITOL 5-PHOSPHATASE"/>
    <property type="match status" value="1"/>
</dbReference>
<dbReference type="InterPro" id="IPR036691">
    <property type="entry name" value="Endo/exonu/phosph_ase_sf"/>
</dbReference>
<dbReference type="SUPFAM" id="SSF56219">
    <property type="entry name" value="DNase I-like"/>
    <property type="match status" value="1"/>
</dbReference>
<name>A0A1Y1S6K7_9MICR</name>
<dbReference type="EMBL" id="LWDP01000034">
    <property type="protein sequence ID" value="ORD94058.1"/>
    <property type="molecule type" value="Genomic_DNA"/>
</dbReference>
<dbReference type="InterPro" id="IPR000300">
    <property type="entry name" value="IPPc"/>
</dbReference>
<evidence type="ECO:0000313" key="3">
    <source>
        <dbReference type="Proteomes" id="UP000192639"/>
    </source>
</evidence>
<reference evidence="2 3" key="1">
    <citation type="journal article" date="2017" name="Environ. Microbiol.">
        <title>Decay of the glycolytic pathway and adaptation to intranuclear parasitism within Enterocytozoonidae microsporidia.</title>
        <authorList>
            <person name="Wiredu Boakye D."/>
            <person name="Jaroenlak P."/>
            <person name="Prachumwat A."/>
            <person name="Williams T.A."/>
            <person name="Bateman K.S."/>
            <person name="Itsathitphaisarn O."/>
            <person name="Sritunyalucksana K."/>
            <person name="Paszkiewicz K.H."/>
            <person name="Moore K.A."/>
            <person name="Stentiford G.D."/>
            <person name="Williams B.A."/>
        </authorList>
    </citation>
    <scope>NUCLEOTIDE SEQUENCE [LARGE SCALE GENOMIC DNA]</scope>
    <source>
        <strain evidence="2 3">GB1</strain>
    </source>
</reference>
<accession>A0A1Y1S6K7</accession>